<evidence type="ECO:0000259" key="2">
    <source>
        <dbReference type="Pfam" id="PF03372"/>
    </source>
</evidence>
<dbReference type="EMBL" id="JAIWQS010000011">
    <property type="protein sequence ID" value="KAJ8749949.1"/>
    <property type="molecule type" value="Genomic_DNA"/>
</dbReference>
<gene>
    <name evidence="3" type="ORF">K2173_013864</name>
</gene>
<organism evidence="3 4">
    <name type="scientific">Erythroxylum novogranatense</name>
    <dbReference type="NCBI Taxonomy" id="1862640"/>
    <lineage>
        <taxon>Eukaryota</taxon>
        <taxon>Viridiplantae</taxon>
        <taxon>Streptophyta</taxon>
        <taxon>Embryophyta</taxon>
        <taxon>Tracheophyta</taxon>
        <taxon>Spermatophyta</taxon>
        <taxon>Magnoliopsida</taxon>
        <taxon>eudicotyledons</taxon>
        <taxon>Gunneridae</taxon>
        <taxon>Pentapetalae</taxon>
        <taxon>rosids</taxon>
        <taxon>fabids</taxon>
        <taxon>Malpighiales</taxon>
        <taxon>Erythroxylaceae</taxon>
        <taxon>Erythroxylum</taxon>
    </lineage>
</organism>
<keyword evidence="4" id="KW-1185">Reference proteome</keyword>
<reference evidence="3 4" key="1">
    <citation type="submission" date="2021-09" db="EMBL/GenBank/DDBJ databases">
        <title>Genomic insights and catalytic innovation underlie evolution of tropane alkaloids biosynthesis.</title>
        <authorList>
            <person name="Wang Y.-J."/>
            <person name="Tian T."/>
            <person name="Huang J.-P."/>
            <person name="Huang S.-X."/>
        </authorList>
    </citation>
    <scope>NUCLEOTIDE SEQUENCE [LARGE SCALE GENOMIC DNA]</scope>
    <source>
        <strain evidence="3">KIB-2018</strain>
        <tissue evidence="3">Leaf</tissue>
    </source>
</reference>
<dbReference type="Gene3D" id="3.60.10.10">
    <property type="entry name" value="Endonuclease/exonuclease/phosphatase"/>
    <property type="match status" value="1"/>
</dbReference>
<dbReference type="InterPro" id="IPR005135">
    <property type="entry name" value="Endo/exonuclease/phosphatase"/>
</dbReference>
<dbReference type="SUPFAM" id="SSF56219">
    <property type="entry name" value="DNase I-like"/>
    <property type="match status" value="1"/>
</dbReference>
<evidence type="ECO:0000256" key="1">
    <source>
        <dbReference type="SAM" id="MobiDB-lite"/>
    </source>
</evidence>
<dbReference type="PANTHER" id="PTHR35218:SF9">
    <property type="entry name" value="ENDONUCLEASE_EXONUCLEASE_PHOSPHATASE DOMAIN-CONTAINING PROTEIN"/>
    <property type="match status" value="1"/>
</dbReference>
<feature type="compositionally biased region" description="Polar residues" evidence="1">
    <location>
        <begin position="77"/>
        <end position="87"/>
    </location>
</feature>
<name>A0AAV8SCU9_9ROSI</name>
<dbReference type="Proteomes" id="UP001159364">
    <property type="component" value="Linkage Group LG11"/>
</dbReference>
<dbReference type="PANTHER" id="PTHR35218">
    <property type="entry name" value="RNASE H DOMAIN-CONTAINING PROTEIN"/>
    <property type="match status" value="1"/>
</dbReference>
<dbReference type="Pfam" id="PF03372">
    <property type="entry name" value="Exo_endo_phos"/>
    <property type="match status" value="1"/>
</dbReference>
<sequence length="529" mass="59574">MPMTQASLEELVKRVETEEYGSWMVVKRKPRVITKPGNNQKSDDTGVKFKVSRFDLLAGQEENELAMDNLSKDAAPNDSSPTATRINNIRKEQTGSTSNHQGRKNANEPVSEAQKQANTVGSIRKGPTVTNFKKVADGVTQITNTKQPNPVGTVSDPEMPMELEAPVHDNPVFVSDRETEDQRGAIDGERFREIISMTQFQARKMGSSLVLKQNSVVRMEKNCDPKEVKKAVGDAESSAASTCVSEAVAAMIRTVDNLQIEMSSISGSGCGNSKFHHFLSEYRREHNMNLIALLETRISGKNADSVVAKLGYPYSHRVEANGFVGGIWILWDDYITVDIIFNHSQLIHARVKQVNASSFCFITFVYGSSQIQGRKKLWENLSLMAELVQGPWMFTGDFNSILFTDERKGGPIRNPRRCRMFQEFMFETGLQDIGFNGPKFTWCRGSLFQRSDRAVVNGDWEISFPNTSVTHLERLKSDHRRLLISFGGSQSRPRDRPFRFFSGWLEHESFAGLVKDKWDDKLPIAHTVY</sequence>
<feature type="domain" description="Endonuclease/exonuclease/phosphatase" evidence="2">
    <location>
        <begin position="269"/>
        <end position="479"/>
    </location>
</feature>
<evidence type="ECO:0000313" key="3">
    <source>
        <dbReference type="EMBL" id="KAJ8749949.1"/>
    </source>
</evidence>
<dbReference type="GO" id="GO:0003824">
    <property type="term" value="F:catalytic activity"/>
    <property type="evidence" value="ECO:0007669"/>
    <property type="project" value="InterPro"/>
</dbReference>
<accession>A0AAV8SCU9</accession>
<feature type="region of interest" description="Disordered" evidence="1">
    <location>
        <begin position="70"/>
        <end position="125"/>
    </location>
</feature>
<comment type="caution">
    <text evidence="3">The sequence shown here is derived from an EMBL/GenBank/DDBJ whole genome shotgun (WGS) entry which is preliminary data.</text>
</comment>
<protein>
    <recommendedName>
        <fullName evidence="2">Endonuclease/exonuclease/phosphatase domain-containing protein</fullName>
    </recommendedName>
</protein>
<dbReference type="InterPro" id="IPR036691">
    <property type="entry name" value="Endo/exonu/phosph_ase_sf"/>
</dbReference>
<dbReference type="AlphaFoldDB" id="A0AAV8SCU9"/>
<proteinExistence type="predicted"/>
<evidence type="ECO:0000313" key="4">
    <source>
        <dbReference type="Proteomes" id="UP001159364"/>
    </source>
</evidence>